<gene>
    <name evidence="2" type="ORF">BGZ80_002908</name>
</gene>
<proteinExistence type="predicted"/>
<sequence length="912" mass="102749">ETPKQTILGRANEGLHSTNSETGRPRAPGKRKPEDCRPYDFDKMIALELEDTDRSNPSPNIKKYDALFMDAEKDKHFGQADIAPGMQPRSRQQNRQQQRSCIVVTESEDNDMELSYISILSAVNVLNSKHIQESDKSPTVPSHIKKMHQSMRREARDNIGKLYSRLLRIMTSGIVEALSKESLRQGAVTPEVLYLKLYDATQDAGYNLQWSSRIMVREWLKLQQDASKWEEIKAQYEKRRTRLLDAPRNIERLSAVALIDSEQNSIGDMSTFPRTYNRHVPTASSTNVTASAFTILQQSQSNSPKPTPTPAPISSIMSPFSLFSSLMPSQRGSSTTDSSSNFSVNTTANSNPTVKASPTQVQPSNLPYQSNASCNEYQISRYLTALDNGMLEECINHKQFKYGWEQVYERMGLALGDKGTAKIAMRLCKRAFLGHGGLGPNQRGSPNIQAKDMCFGDELPAQDDDCNDCNDGDDDDDESEEWKRFEEKLKKTSDKHIITPAIKKVKQEGPEQITSPSTSLPERFDLQEGMGLRDWYPFLRKKGYHPSVQGQSAAATTSSASTRRIDLLSRFSVIRNAYTCNSIEQAHLILEKDVGQFGTKENTVIYVDGRQAVEKEHTAQIRLEAREKAGVRCKKSLDVLQERINNSRKVRKRHFTDAKTSLAATFHWPLAMRASFVEHMTRAGWKIRTCDTEADVTIAQDCQPSDIVVSGDSDMSVYSSVSILWRPISRNLILVYIISDLCQALGISRIQLTALAVVSYNDYGKNIYSLGPATNFSIIKTIKKPDVRQTVKAYLEDSKVVLKNIDNKTFESLLRGFVDLQQTSVSDPRPSSSVLSYSELYERLKDLRALYQKNKDSRVQLQPSIGKDQIIRLRSPLSFIRYKTVESPAMLKTESRLPQLSSSQPLQRDANP</sequence>
<feature type="compositionally biased region" description="Low complexity" evidence="1">
    <location>
        <begin position="87"/>
        <end position="99"/>
    </location>
</feature>
<dbReference type="AlphaFoldDB" id="A0A9P6MPI8"/>
<feature type="compositionally biased region" description="Low complexity" evidence="1">
    <location>
        <begin position="896"/>
        <end position="912"/>
    </location>
</feature>
<evidence type="ECO:0000313" key="3">
    <source>
        <dbReference type="Proteomes" id="UP000703661"/>
    </source>
</evidence>
<dbReference type="Gene3D" id="3.40.50.1010">
    <property type="entry name" value="5'-nuclease"/>
    <property type="match status" value="1"/>
</dbReference>
<keyword evidence="3" id="KW-1185">Reference proteome</keyword>
<evidence type="ECO:0000313" key="2">
    <source>
        <dbReference type="EMBL" id="KAG0008927.1"/>
    </source>
</evidence>
<evidence type="ECO:0000256" key="1">
    <source>
        <dbReference type="SAM" id="MobiDB-lite"/>
    </source>
</evidence>
<reference evidence="2" key="1">
    <citation type="journal article" date="2020" name="Fungal Divers.">
        <title>Resolving the Mortierellaceae phylogeny through synthesis of multi-gene phylogenetics and phylogenomics.</title>
        <authorList>
            <person name="Vandepol N."/>
            <person name="Liber J."/>
            <person name="Desiro A."/>
            <person name="Na H."/>
            <person name="Kennedy M."/>
            <person name="Barry K."/>
            <person name="Grigoriev I.V."/>
            <person name="Miller A.N."/>
            <person name="O'Donnell K."/>
            <person name="Stajich J.E."/>
            <person name="Bonito G."/>
        </authorList>
    </citation>
    <scope>NUCLEOTIDE SEQUENCE</scope>
    <source>
        <strain evidence="2">NRRL 2769</strain>
    </source>
</reference>
<feature type="region of interest" description="Disordered" evidence="1">
    <location>
        <begin position="1"/>
        <end position="37"/>
    </location>
</feature>
<name>A0A9P6MPI8_9FUNG</name>
<feature type="region of interest" description="Disordered" evidence="1">
    <location>
        <begin position="80"/>
        <end position="99"/>
    </location>
</feature>
<feature type="region of interest" description="Disordered" evidence="1">
    <location>
        <begin position="893"/>
        <end position="912"/>
    </location>
</feature>
<feature type="region of interest" description="Disordered" evidence="1">
    <location>
        <begin position="327"/>
        <end position="364"/>
    </location>
</feature>
<feature type="non-terminal residue" evidence="2">
    <location>
        <position position="912"/>
    </location>
</feature>
<organism evidence="2 3">
    <name type="scientific">Entomortierella chlamydospora</name>
    <dbReference type="NCBI Taxonomy" id="101097"/>
    <lineage>
        <taxon>Eukaryota</taxon>
        <taxon>Fungi</taxon>
        <taxon>Fungi incertae sedis</taxon>
        <taxon>Mucoromycota</taxon>
        <taxon>Mortierellomycotina</taxon>
        <taxon>Mortierellomycetes</taxon>
        <taxon>Mortierellales</taxon>
        <taxon>Mortierellaceae</taxon>
        <taxon>Entomortierella</taxon>
    </lineage>
</organism>
<feature type="compositionally biased region" description="Polar residues" evidence="1">
    <location>
        <begin position="348"/>
        <end position="364"/>
    </location>
</feature>
<accession>A0A9P6MPI8</accession>
<feature type="compositionally biased region" description="Low complexity" evidence="1">
    <location>
        <begin position="327"/>
        <end position="347"/>
    </location>
</feature>
<protein>
    <recommendedName>
        <fullName evidence="4">XPG-I domain-containing protein</fullName>
    </recommendedName>
</protein>
<comment type="caution">
    <text evidence="2">The sequence shown here is derived from an EMBL/GenBank/DDBJ whole genome shotgun (WGS) entry which is preliminary data.</text>
</comment>
<dbReference type="Proteomes" id="UP000703661">
    <property type="component" value="Unassembled WGS sequence"/>
</dbReference>
<evidence type="ECO:0008006" key="4">
    <source>
        <dbReference type="Google" id="ProtNLM"/>
    </source>
</evidence>
<dbReference type="EMBL" id="JAAAID010001743">
    <property type="protein sequence ID" value="KAG0008927.1"/>
    <property type="molecule type" value="Genomic_DNA"/>
</dbReference>